<feature type="region of interest" description="Disordered" evidence="1">
    <location>
        <begin position="150"/>
        <end position="204"/>
    </location>
</feature>
<name>A0A1Y1I4V9_KLENI</name>
<gene>
    <name evidence="2" type="ORF">KFL_001600270</name>
</gene>
<feature type="compositionally biased region" description="Basic and acidic residues" evidence="1">
    <location>
        <begin position="665"/>
        <end position="674"/>
    </location>
</feature>
<dbReference type="AlphaFoldDB" id="A0A1Y1I4V9"/>
<dbReference type="OrthoDB" id="1912879at2759"/>
<dbReference type="Proteomes" id="UP000054558">
    <property type="component" value="Unassembled WGS sequence"/>
</dbReference>
<feature type="compositionally biased region" description="Acidic residues" evidence="1">
    <location>
        <begin position="675"/>
        <end position="706"/>
    </location>
</feature>
<evidence type="ECO:0000256" key="1">
    <source>
        <dbReference type="SAM" id="MobiDB-lite"/>
    </source>
</evidence>
<feature type="region of interest" description="Disordered" evidence="1">
    <location>
        <begin position="781"/>
        <end position="863"/>
    </location>
</feature>
<dbReference type="EMBL" id="DF237109">
    <property type="protein sequence ID" value="GAQ83757.1"/>
    <property type="molecule type" value="Genomic_DNA"/>
</dbReference>
<proteinExistence type="predicted"/>
<evidence type="ECO:0008006" key="4">
    <source>
        <dbReference type="Google" id="ProtNLM"/>
    </source>
</evidence>
<dbReference type="PANTHER" id="PTHR37200">
    <property type="entry name" value="RNA-BINDING (RRM/RBD/RNP MOTIFS) FAMILY PROTEIN"/>
    <property type="match status" value="1"/>
</dbReference>
<feature type="region of interest" description="Disordered" evidence="1">
    <location>
        <begin position="352"/>
        <end position="417"/>
    </location>
</feature>
<evidence type="ECO:0000313" key="2">
    <source>
        <dbReference type="EMBL" id="GAQ83757.1"/>
    </source>
</evidence>
<sequence>MAVAFAPAASVTSCGGGCFNGGGRTSVPHPALPLTSLPATYAIDKFFGQPCGTRLVSSAPLSRAPFLSISEHGLRLVRSPGGPQLRALKERFADLNLGGDVPDDDMLEDGSFLLAQDLERRPAPRGFGQGTVYDTSVEDALMRDLEAGRAGLKKPRQAGDAPAVARSEPGSGRKKRPPLPPPAAHSGPFPWLLRGTPEDKYPPNTPAGVKVAVGNLPRKKKVGRDLRKALAAVPGLLVIRPAEEGDRDTRDCTCKGSATLIFEDQQYAAGFCTSFQGRAIQFGKIERRITAKLADKRQQLLLVEASAVNDEDSDEDEEDDVDELIEEGRKKGAEQLQQQRTLEEEAGRHALLEGSPPHDEAELQAATVKSPKEAPPAQAAPDRSPATNSESRRVDQLAAGKALPASKDGEDGRSAALSGNVAEAGGARAGPTLARAVQLAAAADKDAEKGEGENIDDLFDDEDLADAALDDDGDEEEGEWDEEAGAEWGEEDEDGDWEEDEEDGAAEVEISDCAPGEELAPRSARVTKLLDDGTLIVRGQEVGRVDPRAAKDGQLPVPEEVAARIAEVTGGAAVEVELVTESALAQKRAFEEKLVAWHFGQLPGFQGAERPSQDDVTVTWDSANRTMVRGGGFDKAKHKRLKKLQREPQNVQELVQGRGGAGAQAERDTSRSDMSDEEEGAFELDDEFEEEEWVLDESDDEGEEEAEGARSARSSGGDREGGAGPSASVKVPVGKLDYRELLAAEKRELAAGIARLKAAGKAVPEPSPEVLELVSALLANPGMFDDDDEEEQAAPAKKAGSGRPGRGPRSGQARGGKPEGESRQREGSQSRPANGAPESKKSRNKRPSKPQYGKLIANLPKTL</sequence>
<accession>A0A1Y1I4V9</accession>
<feature type="compositionally biased region" description="Basic and acidic residues" evidence="1">
    <location>
        <begin position="443"/>
        <end position="452"/>
    </location>
</feature>
<evidence type="ECO:0000313" key="3">
    <source>
        <dbReference type="Proteomes" id="UP000054558"/>
    </source>
</evidence>
<feature type="compositionally biased region" description="Acidic residues" evidence="1">
    <location>
        <begin position="453"/>
        <end position="510"/>
    </location>
</feature>
<feature type="region of interest" description="Disordered" evidence="1">
    <location>
        <begin position="629"/>
        <end position="734"/>
    </location>
</feature>
<dbReference type="PANTHER" id="PTHR37200:SF1">
    <property type="entry name" value="RNA-BINDING (RRM_RBD_RNP MOTIFS) FAMILY PROTEIN"/>
    <property type="match status" value="1"/>
</dbReference>
<reference evidence="2 3" key="1">
    <citation type="journal article" date="2014" name="Nat. Commun.">
        <title>Klebsormidium flaccidum genome reveals primary factors for plant terrestrial adaptation.</title>
        <authorList>
            <person name="Hori K."/>
            <person name="Maruyama F."/>
            <person name="Fujisawa T."/>
            <person name="Togashi T."/>
            <person name="Yamamoto N."/>
            <person name="Seo M."/>
            <person name="Sato S."/>
            <person name="Yamada T."/>
            <person name="Mori H."/>
            <person name="Tajima N."/>
            <person name="Moriyama T."/>
            <person name="Ikeuchi M."/>
            <person name="Watanabe M."/>
            <person name="Wada H."/>
            <person name="Kobayashi K."/>
            <person name="Saito M."/>
            <person name="Masuda T."/>
            <person name="Sasaki-Sekimoto Y."/>
            <person name="Mashiguchi K."/>
            <person name="Awai K."/>
            <person name="Shimojima M."/>
            <person name="Masuda S."/>
            <person name="Iwai M."/>
            <person name="Nobusawa T."/>
            <person name="Narise T."/>
            <person name="Kondo S."/>
            <person name="Saito H."/>
            <person name="Sato R."/>
            <person name="Murakawa M."/>
            <person name="Ihara Y."/>
            <person name="Oshima-Yamada Y."/>
            <person name="Ohtaka K."/>
            <person name="Satoh M."/>
            <person name="Sonobe K."/>
            <person name="Ishii M."/>
            <person name="Ohtani R."/>
            <person name="Kanamori-Sato M."/>
            <person name="Honoki R."/>
            <person name="Miyazaki D."/>
            <person name="Mochizuki H."/>
            <person name="Umetsu J."/>
            <person name="Higashi K."/>
            <person name="Shibata D."/>
            <person name="Kamiya Y."/>
            <person name="Sato N."/>
            <person name="Nakamura Y."/>
            <person name="Tabata S."/>
            <person name="Ida S."/>
            <person name="Kurokawa K."/>
            <person name="Ohta H."/>
        </authorList>
    </citation>
    <scope>NUCLEOTIDE SEQUENCE [LARGE SCALE GENOMIC DNA]</scope>
    <source>
        <strain evidence="2 3">NIES-2285</strain>
    </source>
</reference>
<keyword evidence="3" id="KW-1185">Reference proteome</keyword>
<organism evidence="2 3">
    <name type="scientific">Klebsormidium nitens</name>
    <name type="common">Green alga</name>
    <name type="synonym">Ulothrix nitens</name>
    <dbReference type="NCBI Taxonomy" id="105231"/>
    <lineage>
        <taxon>Eukaryota</taxon>
        <taxon>Viridiplantae</taxon>
        <taxon>Streptophyta</taxon>
        <taxon>Klebsormidiophyceae</taxon>
        <taxon>Klebsormidiales</taxon>
        <taxon>Klebsormidiaceae</taxon>
        <taxon>Klebsormidium</taxon>
    </lineage>
</organism>
<feature type="compositionally biased region" description="Basic and acidic residues" evidence="1">
    <location>
        <begin position="816"/>
        <end position="828"/>
    </location>
</feature>
<feature type="compositionally biased region" description="Basic and acidic residues" evidence="1">
    <location>
        <begin position="352"/>
        <end position="361"/>
    </location>
</feature>
<protein>
    <recommendedName>
        <fullName evidence="4">RRM domain-containing protein</fullName>
    </recommendedName>
</protein>
<feature type="region of interest" description="Disordered" evidence="1">
    <location>
        <begin position="437"/>
        <end position="521"/>
    </location>
</feature>